<sequence length="776" mass="84511">MSPVGKPKSHESAVAHVSGTAVYTDDQREPAGMLSLYPVLSPHARARITKLDVAPALAVAGCITVLTAADVPGENNTGVIIHDEVLLPTDEISYYGQVVAWAVGEDEAAAREGAAKIVVEYEPLPAIKTVKEAIAANSYHNDPQIIRRGDPDVALAEAEHTFTGEIEIGGQDHFYLETQVSWAIPDGEGNLQLYTSTQHPTETQEIVARILGLPKNRVVCTCLRMGGGFGGKESQSNPFAAAAALATYKTGRPARCRLRRHHDMLITGKRHGFLSQYEVGFNSDGTITAMKAVLTADGGWSLDLSPPVLGRAMLHVDNAYYVPNLVIEGHIAKTNRVSNTAYRGFGGPQGMIAIEEVCDRIARTLNLPPDVVRERNFYHGEGDTNRTHYDQDIVDNRIARVWQEAKAGADYMVRRAAIAAFNETSPYKKRGLAITPVKFGISFNNVQYNQAGALVLIYTDGSIQLNHGGTEMGQGLHTKMIQIAAKALGVKVDRLRMMHTSTDKVPNTSATAASSGSDLNGQAVKNACEILRDRLAAVAVHMLNLDAPEDMVFEDDWIYCRTYPSARITFDEVVKQAYSERISLSATGFYRTPNIFWDAKLSKGRPFYYFAYGAAVSEVEVDGFTGTFKLRQVDIVHDVGESLNPLVDRGQIEGAFVQGMGWLTMEELVWDGEGRLRTFAPSTYKIPTISEVPEQFTVHLLERAAQDGVIYGSKAVGEPPFMLAMSVREAIRAAVAAFGNADYVPLALPATPEATLWAIEAVKAMVRQGQPVEVVS</sequence>
<dbReference type="Gene3D" id="3.30.365.10">
    <property type="entry name" value="Aldehyde oxidase/xanthine dehydrogenase, molybdopterin binding domain"/>
    <property type="match status" value="4"/>
</dbReference>
<dbReference type="EMBL" id="JAMPKX010000005">
    <property type="protein sequence ID" value="MEP0947859.1"/>
    <property type="molecule type" value="Genomic_DNA"/>
</dbReference>
<dbReference type="InterPro" id="IPR008274">
    <property type="entry name" value="AldOxase/xan_DH_MoCoBD1"/>
</dbReference>
<dbReference type="NCBIfam" id="TIGR02965">
    <property type="entry name" value="xanthine_xdhB"/>
    <property type="match status" value="1"/>
</dbReference>
<organism evidence="2 3">
    <name type="scientific">Leptolyngbya subtilissima DQ-A4</name>
    <dbReference type="NCBI Taxonomy" id="2933933"/>
    <lineage>
        <taxon>Bacteria</taxon>
        <taxon>Bacillati</taxon>
        <taxon>Cyanobacteriota</taxon>
        <taxon>Cyanophyceae</taxon>
        <taxon>Leptolyngbyales</taxon>
        <taxon>Leptolyngbyaceae</taxon>
        <taxon>Leptolyngbya group</taxon>
        <taxon>Leptolyngbya</taxon>
    </lineage>
</organism>
<evidence type="ECO:0000313" key="3">
    <source>
        <dbReference type="Proteomes" id="UP001482513"/>
    </source>
</evidence>
<dbReference type="Gene3D" id="3.90.1170.50">
    <property type="entry name" value="Aldehyde oxidase/xanthine dehydrogenase, a/b hammerhead"/>
    <property type="match status" value="1"/>
</dbReference>
<dbReference type="InterPro" id="IPR036856">
    <property type="entry name" value="Ald_Oxase/Xan_DH_a/b_sf"/>
</dbReference>
<name>A0ABV0K503_9CYAN</name>
<evidence type="ECO:0000259" key="1">
    <source>
        <dbReference type="SMART" id="SM01008"/>
    </source>
</evidence>
<dbReference type="InterPro" id="IPR046867">
    <property type="entry name" value="AldOxase/xan_DH_MoCoBD2"/>
</dbReference>
<comment type="caution">
    <text evidence="2">The sequence shown here is derived from an EMBL/GenBank/DDBJ whole genome shotgun (WGS) entry which is preliminary data.</text>
</comment>
<dbReference type="Pfam" id="PF02738">
    <property type="entry name" value="MoCoBD_1"/>
    <property type="match status" value="1"/>
</dbReference>
<dbReference type="PANTHER" id="PTHR45444">
    <property type="entry name" value="XANTHINE DEHYDROGENASE"/>
    <property type="match status" value="1"/>
</dbReference>
<gene>
    <name evidence="2" type="primary">xdhB</name>
    <name evidence="2" type="ORF">NC992_13325</name>
</gene>
<dbReference type="GO" id="GO:0004854">
    <property type="term" value="F:xanthine dehydrogenase activity"/>
    <property type="evidence" value="ECO:0007669"/>
    <property type="project" value="UniProtKB-EC"/>
</dbReference>
<evidence type="ECO:0000313" key="2">
    <source>
        <dbReference type="EMBL" id="MEP0947859.1"/>
    </source>
</evidence>
<accession>A0ABV0K503</accession>
<dbReference type="InterPro" id="IPR000674">
    <property type="entry name" value="Ald_Oxase/Xan_DH_a/b"/>
</dbReference>
<dbReference type="InterPro" id="IPR014309">
    <property type="entry name" value="Xanthine_DH_Mopterin-bd_su"/>
</dbReference>
<dbReference type="Pfam" id="PF01315">
    <property type="entry name" value="Ald_Xan_dh_C"/>
    <property type="match status" value="1"/>
</dbReference>
<proteinExistence type="predicted"/>
<keyword evidence="2" id="KW-0560">Oxidoreductase</keyword>
<dbReference type="SUPFAM" id="SSF54665">
    <property type="entry name" value="CO dehydrogenase molybdoprotein N-domain-like"/>
    <property type="match status" value="1"/>
</dbReference>
<dbReference type="PANTHER" id="PTHR45444:SF3">
    <property type="entry name" value="XANTHINE DEHYDROGENASE"/>
    <property type="match status" value="1"/>
</dbReference>
<dbReference type="SMART" id="SM01008">
    <property type="entry name" value="Ald_Xan_dh_C"/>
    <property type="match status" value="1"/>
</dbReference>
<protein>
    <submittedName>
        <fullName evidence="2">Xanthine dehydrogenase molybdopterin binding subunit</fullName>
        <ecNumber evidence="2">1.17.1.4</ecNumber>
    </submittedName>
</protein>
<reference evidence="2 3" key="1">
    <citation type="submission" date="2022-04" db="EMBL/GenBank/DDBJ databases">
        <title>Positive selection, recombination, and allopatry shape intraspecific diversity of widespread and dominant cyanobacteria.</title>
        <authorList>
            <person name="Wei J."/>
            <person name="Shu W."/>
            <person name="Hu C."/>
        </authorList>
    </citation>
    <scope>NUCLEOTIDE SEQUENCE [LARGE SCALE GENOMIC DNA]</scope>
    <source>
        <strain evidence="2 3">DQ-A4</strain>
    </source>
</reference>
<dbReference type="Proteomes" id="UP001482513">
    <property type="component" value="Unassembled WGS sequence"/>
</dbReference>
<dbReference type="EC" id="1.17.1.4" evidence="2"/>
<feature type="domain" description="Aldehyde oxidase/xanthine dehydrogenase a/b hammerhead" evidence="1">
    <location>
        <begin position="18"/>
        <end position="125"/>
    </location>
</feature>
<dbReference type="RefSeq" id="WP_190700424.1">
    <property type="nucleotide sequence ID" value="NZ_JAMPKX010000005.1"/>
</dbReference>
<dbReference type="InterPro" id="IPR037165">
    <property type="entry name" value="AldOxase/xan_DH_Mopterin-bd_sf"/>
</dbReference>
<dbReference type="InterPro" id="IPR016208">
    <property type="entry name" value="Ald_Oxase/xanthine_DH-like"/>
</dbReference>
<dbReference type="SUPFAM" id="SSF56003">
    <property type="entry name" value="Molybdenum cofactor-binding domain"/>
    <property type="match status" value="1"/>
</dbReference>
<dbReference type="Pfam" id="PF20256">
    <property type="entry name" value="MoCoBD_2"/>
    <property type="match status" value="1"/>
</dbReference>
<keyword evidence="3" id="KW-1185">Reference proteome</keyword>